<proteinExistence type="predicted"/>
<evidence type="ECO:0000256" key="1">
    <source>
        <dbReference type="SAM" id="MobiDB-lite"/>
    </source>
</evidence>
<keyword evidence="3" id="KW-1185">Reference proteome</keyword>
<dbReference type="PaxDb" id="3708-A0A078HTZ6"/>
<organism evidence="2 3">
    <name type="scientific">Brassica napus</name>
    <name type="common">Rape</name>
    <dbReference type="NCBI Taxonomy" id="3708"/>
    <lineage>
        <taxon>Eukaryota</taxon>
        <taxon>Viridiplantae</taxon>
        <taxon>Streptophyta</taxon>
        <taxon>Embryophyta</taxon>
        <taxon>Tracheophyta</taxon>
        <taxon>Spermatophyta</taxon>
        <taxon>Magnoliopsida</taxon>
        <taxon>eudicotyledons</taxon>
        <taxon>Gunneridae</taxon>
        <taxon>Pentapetalae</taxon>
        <taxon>rosids</taxon>
        <taxon>malvids</taxon>
        <taxon>Brassicales</taxon>
        <taxon>Brassicaceae</taxon>
        <taxon>Brassiceae</taxon>
        <taxon>Brassica</taxon>
    </lineage>
</organism>
<dbReference type="Proteomes" id="UP000028999">
    <property type="component" value="Unassembled WGS sequence"/>
</dbReference>
<feature type="region of interest" description="Disordered" evidence="1">
    <location>
        <begin position="34"/>
        <end position="63"/>
    </location>
</feature>
<evidence type="ECO:0000313" key="3">
    <source>
        <dbReference type="Proteomes" id="UP000028999"/>
    </source>
</evidence>
<dbReference type="AlphaFoldDB" id="A0A078HTZ6"/>
<gene>
    <name evidence="2" type="primary">BnaA01g31920D</name>
    <name evidence="2" type="ORF">GSBRNA2T00072880001</name>
</gene>
<reference evidence="2 3" key="1">
    <citation type="journal article" date="2014" name="Science">
        <title>Plant genetics. Early allopolyploid evolution in the post-Neolithic Brassica napus oilseed genome.</title>
        <authorList>
            <person name="Chalhoub B."/>
            <person name="Denoeud F."/>
            <person name="Liu S."/>
            <person name="Parkin I.A."/>
            <person name="Tang H."/>
            <person name="Wang X."/>
            <person name="Chiquet J."/>
            <person name="Belcram H."/>
            <person name="Tong C."/>
            <person name="Samans B."/>
            <person name="Correa M."/>
            <person name="Da Silva C."/>
            <person name="Just J."/>
            <person name="Falentin C."/>
            <person name="Koh C.S."/>
            <person name="Le Clainche I."/>
            <person name="Bernard M."/>
            <person name="Bento P."/>
            <person name="Noel B."/>
            <person name="Labadie K."/>
            <person name="Alberti A."/>
            <person name="Charles M."/>
            <person name="Arnaud D."/>
            <person name="Guo H."/>
            <person name="Daviaud C."/>
            <person name="Alamery S."/>
            <person name="Jabbari K."/>
            <person name="Zhao M."/>
            <person name="Edger P.P."/>
            <person name="Chelaifa H."/>
            <person name="Tack D."/>
            <person name="Lassalle G."/>
            <person name="Mestiri I."/>
            <person name="Schnel N."/>
            <person name="Le Paslier M.C."/>
            <person name="Fan G."/>
            <person name="Renault V."/>
            <person name="Bayer P.E."/>
            <person name="Golicz A.A."/>
            <person name="Manoli S."/>
            <person name="Lee T.H."/>
            <person name="Thi V.H."/>
            <person name="Chalabi S."/>
            <person name="Hu Q."/>
            <person name="Fan C."/>
            <person name="Tollenaere R."/>
            <person name="Lu Y."/>
            <person name="Battail C."/>
            <person name="Shen J."/>
            <person name="Sidebottom C.H."/>
            <person name="Wang X."/>
            <person name="Canaguier A."/>
            <person name="Chauveau A."/>
            <person name="Berard A."/>
            <person name="Deniot G."/>
            <person name="Guan M."/>
            <person name="Liu Z."/>
            <person name="Sun F."/>
            <person name="Lim Y.P."/>
            <person name="Lyons E."/>
            <person name="Town C.D."/>
            <person name="Bancroft I."/>
            <person name="Wang X."/>
            <person name="Meng J."/>
            <person name="Ma J."/>
            <person name="Pires J.C."/>
            <person name="King G.J."/>
            <person name="Brunel D."/>
            <person name="Delourme R."/>
            <person name="Renard M."/>
            <person name="Aury J.M."/>
            <person name="Adams K.L."/>
            <person name="Batley J."/>
            <person name="Snowdon R.J."/>
            <person name="Tost J."/>
            <person name="Edwards D."/>
            <person name="Zhou Y."/>
            <person name="Hua W."/>
            <person name="Sharpe A.G."/>
            <person name="Paterson A.H."/>
            <person name="Guan C."/>
            <person name="Wincker P."/>
        </authorList>
    </citation>
    <scope>NUCLEOTIDE SEQUENCE [LARGE SCALE GENOMIC DNA]</scope>
    <source>
        <strain evidence="3">cv. Darmor-bzh</strain>
    </source>
</reference>
<evidence type="ECO:0000313" key="2">
    <source>
        <dbReference type="EMBL" id="CDY41327.1"/>
    </source>
</evidence>
<name>A0A078HTZ6_BRANA</name>
<accession>A0A078HTZ6</accession>
<dbReference type="EMBL" id="LK032495">
    <property type="protein sequence ID" value="CDY41327.1"/>
    <property type="molecule type" value="Genomic_DNA"/>
</dbReference>
<sequence length="63" mass="7380">MWKKCGTSTSRFLLPPLMGFGYYAKRTDSFRKLKEKRVSQNPAASEVKFGDYPERDPFEEDEI</sequence>
<dbReference type="Gramene" id="CDY41327">
    <property type="protein sequence ID" value="CDY41327"/>
    <property type="gene ID" value="GSBRNA2T00072880001"/>
</dbReference>
<protein>
    <submittedName>
        <fullName evidence="2">BnaA01g31920D protein</fullName>
    </submittedName>
</protein>